<dbReference type="AlphaFoldDB" id="A0A5J4NQE9"/>
<gene>
    <name evidence="1" type="ORF">DEA37_0001425</name>
</gene>
<name>A0A5J4NQE9_9TREM</name>
<organism evidence="1 2">
    <name type="scientific">Paragonimus westermani</name>
    <dbReference type="NCBI Taxonomy" id="34504"/>
    <lineage>
        <taxon>Eukaryota</taxon>
        <taxon>Metazoa</taxon>
        <taxon>Spiralia</taxon>
        <taxon>Lophotrochozoa</taxon>
        <taxon>Platyhelminthes</taxon>
        <taxon>Trematoda</taxon>
        <taxon>Digenea</taxon>
        <taxon>Plagiorchiida</taxon>
        <taxon>Troglotremata</taxon>
        <taxon>Troglotrematidae</taxon>
        <taxon>Paragonimus</taxon>
    </lineage>
</organism>
<evidence type="ECO:0000313" key="2">
    <source>
        <dbReference type="Proteomes" id="UP000324629"/>
    </source>
</evidence>
<evidence type="ECO:0000313" key="1">
    <source>
        <dbReference type="EMBL" id="KAA3677835.1"/>
    </source>
</evidence>
<protein>
    <recommendedName>
        <fullName evidence="3">CTLH domain-containing protein</fullName>
    </recommendedName>
</protein>
<dbReference type="EMBL" id="QNGE01001326">
    <property type="protein sequence ID" value="KAA3677835.1"/>
    <property type="molecule type" value="Genomic_DNA"/>
</dbReference>
<accession>A0A5J4NQE9</accession>
<proteinExistence type="predicted"/>
<comment type="caution">
    <text evidence="1">The sequence shown here is derived from an EMBL/GenBank/DDBJ whole genome shotgun (WGS) entry which is preliminary data.</text>
</comment>
<evidence type="ECO:0008006" key="3">
    <source>
        <dbReference type="Google" id="ProtNLM"/>
    </source>
</evidence>
<sequence length="150" mass="16319">MESSGPLALLLLRAEMHFQISVLVGGSKPTDQHATPQVFGGNTVESHSDCNDLDANGAFHPNLAAPLGPIRSSVTAVLTGDINTWAHAAVDRLAPLIGDPESVDEVRFLLLEQRFLEHLEANEVMPAVTLLRNQITPMQRNTERVHTLAR</sequence>
<reference evidence="1 2" key="1">
    <citation type="journal article" date="2019" name="Gigascience">
        <title>Whole-genome sequence of the oriental lung fluke Paragonimus westermani.</title>
        <authorList>
            <person name="Oey H."/>
            <person name="Zakrzewski M."/>
            <person name="Narain K."/>
            <person name="Devi K.R."/>
            <person name="Agatsuma T."/>
            <person name="Nawaratna S."/>
            <person name="Gobert G.N."/>
            <person name="Jones M.K."/>
            <person name="Ragan M.A."/>
            <person name="McManus D.P."/>
            <person name="Krause L."/>
        </authorList>
    </citation>
    <scope>NUCLEOTIDE SEQUENCE [LARGE SCALE GENOMIC DNA]</scope>
    <source>
        <strain evidence="1 2">IND2009</strain>
    </source>
</reference>
<dbReference type="Proteomes" id="UP000324629">
    <property type="component" value="Unassembled WGS sequence"/>
</dbReference>
<keyword evidence="2" id="KW-1185">Reference proteome</keyword>